<evidence type="ECO:0000313" key="4">
    <source>
        <dbReference type="EMBL" id="HIZ46078.1"/>
    </source>
</evidence>
<keyword evidence="4" id="KW-0378">Hydrolase</keyword>
<dbReference type="Pfam" id="PF02517">
    <property type="entry name" value="Rce1-like"/>
    <property type="match status" value="1"/>
</dbReference>
<dbReference type="AlphaFoldDB" id="A0A9D2EY14"/>
<feature type="domain" description="CAAX prenyl protease 2/Lysostaphin resistance protein A-like" evidence="3">
    <location>
        <begin position="114"/>
        <end position="219"/>
    </location>
</feature>
<accession>A0A9D2EY14</accession>
<dbReference type="Proteomes" id="UP000824062">
    <property type="component" value="Unassembled WGS sequence"/>
</dbReference>
<keyword evidence="4" id="KW-0482">Metalloprotease</keyword>
<keyword evidence="4" id="KW-0645">Protease</keyword>
<feature type="transmembrane region" description="Helical" evidence="2">
    <location>
        <begin position="148"/>
        <end position="168"/>
    </location>
</feature>
<organism evidence="4 5">
    <name type="scientific">Candidatus Olsenella pullistercoris</name>
    <dbReference type="NCBI Taxonomy" id="2838712"/>
    <lineage>
        <taxon>Bacteria</taxon>
        <taxon>Bacillati</taxon>
        <taxon>Actinomycetota</taxon>
        <taxon>Coriobacteriia</taxon>
        <taxon>Coriobacteriales</taxon>
        <taxon>Atopobiaceae</taxon>
        <taxon>Olsenella</taxon>
    </lineage>
</organism>
<feature type="transmembrane region" description="Helical" evidence="2">
    <location>
        <begin position="249"/>
        <end position="270"/>
    </location>
</feature>
<dbReference type="GO" id="GO:0004175">
    <property type="term" value="F:endopeptidase activity"/>
    <property type="evidence" value="ECO:0007669"/>
    <property type="project" value="UniProtKB-ARBA"/>
</dbReference>
<proteinExistence type="predicted"/>
<protein>
    <submittedName>
        <fullName evidence="4">CPBP family intramembrane metalloprotease</fullName>
    </submittedName>
</protein>
<feature type="transmembrane region" description="Helical" evidence="2">
    <location>
        <begin position="75"/>
        <end position="98"/>
    </location>
</feature>
<evidence type="ECO:0000256" key="1">
    <source>
        <dbReference type="SAM" id="MobiDB-lite"/>
    </source>
</evidence>
<keyword evidence="2" id="KW-0472">Membrane</keyword>
<comment type="caution">
    <text evidence="4">The sequence shown here is derived from an EMBL/GenBank/DDBJ whole genome shotgun (WGS) entry which is preliminary data.</text>
</comment>
<reference evidence="4" key="2">
    <citation type="submission" date="2021-04" db="EMBL/GenBank/DDBJ databases">
        <authorList>
            <person name="Gilroy R."/>
        </authorList>
    </citation>
    <scope>NUCLEOTIDE SEQUENCE</scope>
    <source>
        <strain evidence="4">ChiHjej12B11-14209</strain>
    </source>
</reference>
<dbReference type="EMBL" id="DXBM01000032">
    <property type="protein sequence ID" value="HIZ46078.1"/>
    <property type="molecule type" value="Genomic_DNA"/>
</dbReference>
<dbReference type="InterPro" id="IPR003675">
    <property type="entry name" value="Rce1/LyrA-like_dom"/>
</dbReference>
<feature type="transmembrane region" description="Helical" evidence="2">
    <location>
        <begin position="12"/>
        <end position="30"/>
    </location>
</feature>
<feature type="transmembrane region" description="Helical" evidence="2">
    <location>
        <begin position="42"/>
        <end position="63"/>
    </location>
</feature>
<name>A0A9D2EY14_9ACTN</name>
<feature type="transmembrane region" description="Helical" evidence="2">
    <location>
        <begin position="110"/>
        <end position="127"/>
    </location>
</feature>
<sequence length="319" mass="32927">MALVTTHKRGWAIALFAVGLVALSFVPSFSELPFYLDQALQRALLFALVAALVAALGGARALAPRREGLRSALRLGSYPLVVALVLLALEGAGIASLVAEGGMGALSPTWAADLAGVAVLCACVGLYEEALFRVLLLGGLLSRHGRTTNGVVVSSLVSSLVFGAVHVATSAAGSLDPITLAQMLLKTVQAGSLGMLLAAVYVRTRSFWGVAAIHALADLLVMTPLALMGGGEEVLGSYVSPALAEGAELIVVLAAVLLLVVYVVAVALYLPAALKGWRLLEGADVPQLGPFEQGWEPREDRPADRGDGRPVPPSGLSRP</sequence>
<evidence type="ECO:0000313" key="5">
    <source>
        <dbReference type="Proteomes" id="UP000824062"/>
    </source>
</evidence>
<keyword evidence="2" id="KW-0812">Transmembrane</keyword>
<feature type="transmembrane region" description="Helical" evidence="2">
    <location>
        <begin position="180"/>
        <end position="200"/>
    </location>
</feature>
<feature type="compositionally biased region" description="Basic and acidic residues" evidence="1">
    <location>
        <begin position="295"/>
        <end position="308"/>
    </location>
</feature>
<keyword evidence="2" id="KW-1133">Transmembrane helix</keyword>
<reference evidence="4" key="1">
    <citation type="journal article" date="2021" name="PeerJ">
        <title>Extensive microbial diversity within the chicken gut microbiome revealed by metagenomics and culture.</title>
        <authorList>
            <person name="Gilroy R."/>
            <person name="Ravi A."/>
            <person name="Getino M."/>
            <person name="Pursley I."/>
            <person name="Horton D.L."/>
            <person name="Alikhan N.F."/>
            <person name="Baker D."/>
            <person name="Gharbi K."/>
            <person name="Hall N."/>
            <person name="Watson M."/>
            <person name="Adriaenssens E.M."/>
            <person name="Foster-Nyarko E."/>
            <person name="Jarju S."/>
            <person name="Secka A."/>
            <person name="Antonio M."/>
            <person name="Oren A."/>
            <person name="Chaudhuri R.R."/>
            <person name="La Ragione R."/>
            <person name="Hildebrand F."/>
            <person name="Pallen M.J."/>
        </authorList>
    </citation>
    <scope>NUCLEOTIDE SEQUENCE</scope>
    <source>
        <strain evidence="4">ChiHjej12B11-14209</strain>
    </source>
</reference>
<dbReference type="GO" id="GO:0008237">
    <property type="term" value="F:metallopeptidase activity"/>
    <property type="evidence" value="ECO:0007669"/>
    <property type="project" value="UniProtKB-KW"/>
</dbReference>
<evidence type="ECO:0000256" key="2">
    <source>
        <dbReference type="SAM" id="Phobius"/>
    </source>
</evidence>
<feature type="transmembrane region" description="Helical" evidence="2">
    <location>
        <begin position="207"/>
        <end position="229"/>
    </location>
</feature>
<evidence type="ECO:0000259" key="3">
    <source>
        <dbReference type="Pfam" id="PF02517"/>
    </source>
</evidence>
<gene>
    <name evidence="4" type="ORF">IAA19_03540</name>
</gene>
<dbReference type="GO" id="GO:0080120">
    <property type="term" value="P:CAAX-box protein maturation"/>
    <property type="evidence" value="ECO:0007669"/>
    <property type="project" value="UniProtKB-ARBA"/>
</dbReference>
<feature type="region of interest" description="Disordered" evidence="1">
    <location>
        <begin position="287"/>
        <end position="319"/>
    </location>
</feature>